<dbReference type="EMBL" id="AVOT02006993">
    <property type="protein sequence ID" value="MBW0482934.1"/>
    <property type="molecule type" value="Genomic_DNA"/>
</dbReference>
<protein>
    <submittedName>
        <fullName evidence="2">Uncharacterized protein</fullName>
    </submittedName>
</protein>
<feature type="compositionally biased region" description="Polar residues" evidence="1">
    <location>
        <begin position="128"/>
        <end position="148"/>
    </location>
</feature>
<feature type="region of interest" description="Disordered" evidence="1">
    <location>
        <begin position="342"/>
        <end position="402"/>
    </location>
</feature>
<feature type="compositionally biased region" description="Polar residues" evidence="1">
    <location>
        <begin position="212"/>
        <end position="223"/>
    </location>
</feature>
<proteinExistence type="predicted"/>
<feature type="region of interest" description="Disordered" evidence="1">
    <location>
        <begin position="537"/>
        <end position="558"/>
    </location>
</feature>
<dbReference type="Proteomes" id="UP000765509">
    <property type="component" value="Unassembled WGS sequence"/>
</dbReference>
<feature type="region of interest" description="Disordered" evidence="1">
    <location>
        <begin position="428"/>
        <end position="461"/>
    </location>
</feature>
<feature type="compositionally biased region" description="Basic residues" evidence="1">
    <location>
        <begin position="155"/>
        <end position="165"/>
    </location>
</feature>
<feature type="region of interest" description="Disordered" evidence="1">
    <location>
        <begin position="210"/>
        <end position="241"/>
    </location>
</feature>
<evidence type="ECO:0000313" key="2">
    <source>
        <dbReference type="EMBL" id="MBW0482934.1"/>
    </source>
</evidence>
<feature type="compositionally biased region" description="Polar residues" evidence="1">
    <location>
        <begin position="384"/>
        <end position="394"/>
    </location>
</feature>
<reference evidence="2" key="1">
    <citation type="submission" date="2021-03" db="EMBL/GenBank/DDBJ databases">
        <title>Draft genome sequence of rust myrtle Austropuccinia psidii MF-1, a brazilian biotype.</title>
        <authorList>
            <person name="Quecine M.C."/>
            <person name="Pachon D.M.R."/>
            <person name="Bonatelli M.L."/>
            <person name="Correr F.H."/>
            <person name="Franceschini L.M."/>
            <person name="Leite T.F."/>
            <person name="Margarido G.R.A."/>
            <person name="Almeida C.A."/>
            <person name="Ferrarezi J.A."/>
            <person name="Labate C.A."/>
        </authorList>
    </citation>
    <scope>NUCLEOTIDE SEQUENCE</scope>
    <source>
        <strain evidence="2">MF-1</strain>
    </source>
</reference>
<accession>A0A9Q3GXW7</accession>
<evidence type="ECO:0000256" key="1">
    <source>
        <dbReference type="SAM" id="MobiDB-lite"/>
    </source>
</evidence>
<feature type="compositionally biased region" description="Polar residues" evidence="1">
    <location>
        <begin position="345"/>
        <end position="366"/>
    </location>
</feature>
<evidence type="ECO:0000313" key="3">
    <source>
        <dbReference type="Proteomes" id="UP000765509"/>
    </source>
</evidence>
<sequence length="680" mass="74702">MASAWPFVAAQRSTDSRFQPIGGGRGRSWRCHSRFSEIFKKSRFQASDGIRNRPIIQDIRPLAISAMLSVGAATSPSNDPSNHSKVHPSKSHSTFHDAITPINPSHQFSKRNSSMAGFPSPSKAASAEQENNSDSPKLVSFQSNPNSSKSDKIRPLRQSKRRKERRQLQQINSNQPSSDTLIQNSAISPLLSKKNAALDALLNRIALRHQHQSCQSKTNPKSNIESDDDKKLKAKQRASLSNPQIKPIIELDDKKLKGKQKLDQIQPINDVSNQCIPSSNLNQIKTKPKLPPQLHSNIQEPTKTNSSNLHLTTLMPVPQFASHLSRQTSMHSTKLHNKIMPTAARPTSSNSISKSNNHCPSQSKLANDNLPKPVPQPTCYPSKPDQSSISQKSITPKEVVREPWDTDLDEDFDDQLLELVDLVDNETVTKKAPDSKPSYQHSKNSLGQETNGSSAIASTILRPSTSRVLNLPRNEKNIPASKTAGQSAHLKSNVQYSKNLINCNKSSASNCQPENSLNYKAALLSKEPNKFNGPVKPAGDSFQNRPNSGAVGPSSSMGSTTYYKSSLQNYGGAQRPTSFRVPISSNSILNQAYTSKTLQCSQSNLKINKIITSNQLTCKSVINNLSSLQQPTIRSKSLLTATIAGKERIFSRVDSNCSTEEVEFLLDGLGGDDLDWDPNE</sequence>
<name>A0A9Q3GXW7_9BASI</name>
<keyword evidence="3" id="KW-1185">Reference proteome</keyword>
<dbReference type="AlphaFoldDB" id="A0A9Q3GXW7"/>
<feature type="compositionally biased region" description="Polar residues" evidence="1">
    <location>
        <begin position="102"/>
        <end position="115"/>
    </location>
</feature>
<feature type="compositionally biased region" description="Polar residues" evidence="1">
    <location>
        <begin position="72"/>
        <end position="83"/>
    </location>
</feature>
<comment type="caution">
    <text evidence="2">The sequence shown here is derived from an EMBL/GenBank/DDBJ whole genome shotgun (WGS) entry which is preliminary data.</text>
</comment>
<feature type="compositionally biased region" description="Polar residues" evidence="1">
    <location>
        <begin position="437"/>
        <end position="461"/>
    </location>
</feature>
<gene>
    <name evidence="2" type="ORF">O181_022649</name>
</gene>
<organism evidence="2 3">
    <name type="scientific">Austropuccinia psidii MF-1</name>
    <dbReference type="NCBI Taxonomy" id="1389203"/>
    <lineage>
        <taxon>Eukaryota</taxon>
        <taxon>Fungi</taxon>
        <taxon>Dikarya</taxon>
        <taxon>Basidiomycota</taxon>
        <taxon>Pucciniomycotina</taxon>
        <taxon>Pucciniomycetes</taxon>
        <taxon>Pucciniales</taxon>
        <taxon>Sphaerophragmiaceae</taxon>
        <taxon>Austropuccinia</taxon>
    </lineage>
</organism>
<feature type="compositionally biased region" description="Polar residues" evidence="1">
    <location>
        <begin position="541"/>
        <end position="558"/>
    </location>
</feature>
<feature type="compositionally biased region" description="Polar residues" evidence="1">
    <location>
        <begin position="168"/>
        <end position="181"/>
    </location>
</feature>
<feature type="region of interest" description="Disordered" evidence="1">
    <location>
        <begin position="72"/>
        <end position="181"/>
    </location>
</feature>